<dbReference type="InterPro" id="IPR002575">
    <property type="entry name" value="Aminoglycoside_PTrfase"/>
</dbReference>
<evidence type="ECO:0000313" key="2">
    <source>
        <dbReference type="EMBL" id="PLW86459.1"/>
    </source>
</evidence>
<accession>A0AAP8SNF2</accession>
<dbReference type="SMART" id="SM00587">
    <property type="entry name" value="CHK"/>
    <property type="match status" value="1"/>
</dbReference>
<dbReference type="InterPro" id="IPR011009">
    <property type="entry name" value="Kinase-like_dom_sf"/>
</dbReference>
<keyword evidence="2" id="KW-0418">Kinase</keyword>
<dbReference type="RefSeq" id="WP_084199064.1">
    <property type="nucleotide sequence ID" value="NZ_BMYL01000002.1"/>
</dbReference>
<dbReference type="AlphaFoldDB" id="A0AAP8SNF2"/>
<dbReference type="Proteomes" id="UP000235162">
    <property type="component" value="Unassembled WGS sequence"/>
</dbReference>
<keyword evidence="3" id="KW-1185">Reference proteome</keyword>
<organism evidence="2 3">
    <name type="scientific">Halioglobus japonicus</name>
    <dbReference type="NCBI Taxonomy" id="930805"/>
    <lineage>
        <taxon>Bacteria</taxon>
        <taxon>Pseudomonadati</taxon>
        <taxon>Pseudomonadota</taxon>
        <taxon>Gammaproteobacteria</taxon>
        <taxon>Cellvibrionales</taxon>
        <taxon>Halieaceae</taxon>
        <taxon>Halioglobus</taxon>
    </lineage>
</organism>
<protein>
    <submittedName>
        <fullName evidence="2">Choline kinase</fullName>
    </submittedName>
</protein>
<dbReference type="InterPro" id="IPR015897">
    <property type="entry name" value="CHK_kinase-like"/>
</dbReference>
<gene>
    <name evidence="2" type="ORF">C0029_08590</name>
</gene>
<dbReference type="GO" id="GO:0016301">
    <property type="term" value="F:kinase activity"/>
    <property type="evidence" value="ECO:0007669"/>
    <property type="project" value="UniProtKB-KW"/>
</dbReference>
<dbReference type="SUPFAM" id="SSF56112">
    <property type="entry name" value="Protein kinase-like (PK-like)"/>
    <property type="match status" value="1"/>
</dbReference>
<keyword evidence="2" id="KW-0808">Transferase</keyword>
<evidence type="ECO:0000259" key="1">
    <source>
        <dbReference type="SMART" id="SM00587"/>
    </source>
</evidence>
<reference evidence="2 3" key="1">
    <citation type="submission" date="2018-01" db="EMBL/GenBank/DDBJ databases">
        <title>The draft genome sequence of Halioglobus japonicus S1-36.</title>
        <authorList>
            <person name="Du Z.-J."/>
            <person name="Shi M.-J."/>
        </authorList>
    </citation>
    <scope>NUCLEOTIDE SEQUENCE [LARGE SCALE GENOMIC DNA]</scope>
    <source>
        <strain evidence="2 3">S1-36</strain>
    </source>
</reference>
<feature type="domain" description="CHK kinase-like" evidence="1">
    <location>
        <begin position="112"/>
        <end position="271"/>
    </location>
</feature>
<dbReference type="Gene3D" id="3.90.1200.10">
    <property type="match status" value="1"/>
</dbReference>
<dbReference type="KEGG" id="hja:BST95_09555"/>
<name>A0AAP8SNF2_9GAMM</name>
<sequence length="326" mass="36449">MQQEIIDTILDATSATAISDVHAVQSLWSGYGEILRVSLQGSIYPSVILKHIQLPEIANHPRGWDSDRSHQRKIRSYQVEAYWYRHYAPRCGADSPVPTCLAVQASDNETLLLLTDLDAAGFDDRKQAVELADIHACLNWLAAFHATFLGSDAIGLWECGTYWHLDTRPDELAALTDIPLREAAPHIDAVLKKSDFQTLVHGDAKLANFCFATIGGTPRVAAVDFQYVGAGCGMKDVAYFIGSCLDEAQCAALETPLLDYYFGALGTHARLRHPAIDHRALEAQWRELYDVAWADFHRFVKGWSPGHWKINSYSEQLARRVIRRLS</sequence>
<comment type="caution">
    <text evidence="2">The sequence shown here is derived from an EMBL/GenBank/DDBJ whole genome shotgun (WGS) entry which is preliminary data.</text>
</comment>
<evidence type="ECO:0000313" key="3">
    <source>
        <dbReference type="Proteomes" id="UP000235162"/>
    </source>
</evidence>
<dbReference type="PANTHER" id="PTHR11012:SF30">
    <property type="entry name" value="PROTEIN KINASE-LIKE DOMAIN-CONTAINING"/>
    <property type="match status" value="1"/>
</dbReference>
<dbReference type="Pfam" id="PF01636">
    <property type="entry name" value="APH"/>
    <property type="match status" value="1"/>
</dbReference>
<proteinExistence type="predicted"/>
<dbReference type="EMBL" id="PKUR01000002">
    <property type="protein sequence ID" value="PLW86459.1"/>
    <property type="molecule type" value="Genomic_DNA"/>
</dbReference>
<dbReference type="PANTHER" id="PTHR11012">
    <property type="entry name" value="PROTEIN KINASE-LIKE DOMAIN-CONTAINING"/>
    <property type="match status" value="1"/>
</dbReference>